<dbReference type="RefSeq" id="WP_166850509.1">
    <property type="nucleotide sequence ID" value="NZ_JAAONY010000001.1"/>
</dbReference>
<dbReference type="GO" id="GO:0000976">
    <property type="term" value="F:transcription cis-regulatory region binding"/>
    <property type="evidence" value="ECO:0007669"/>
    <property type="project" value="TreeGrafter"/>
</dbReference>
<dbReference type="PANTHER" id="PTHR47894">
    <property type="entry name" value="HTH-TYPE TRANSCRIPTIONAL REGULATOR GADX"/>
    <property type="match status" value="1"/>
</dbReference>
<protein>
    <submittedName>
        <fullName evidence="5">AraC-like DNA-binding protein</fullName>
    </submittedName>
</protein>
<dbReference type="EMBL" id="JACHHT010000001">
    <property type="protein sequence ID" value="MBB6520690.1"/>
    <property type="molecule type" value="Genomic_DNA"/>
</dbReference>
<dbReference type="Proteomes" id="UP000528457">
    <property type="component" value="Unassembled WGS sequence"/>
</dbReference>
<keyword evidence="6" id="KW-1185">Reference proteome</keyword>
<dbReference type="FunCoup" id="A0A7X0JSP2">
    <property type="interactions" value="43"/>
</dbReference>
<organism evidence="5 6">
    <name type="scientific">Pseudoteredinibacter isoporae</name>
    <dbReference type="NCBI Taxonomy" id="570281"/>
    <lineage>
        <taxon>Bacteria</taxon>
        <taxon>Pseudomonadati</taxon>
        <taxon>Pseudomonadota</taxon>
        <taxon>Gammaproteobacteria</taxon>
        <taxon>Cellvibrionales</taxon>
        <taxon>Cellvibrionaceae</taxon>
        <taxon>Pseudoteredinibacter</taxon>
    </lineage>
</organism>
<dbReference type="InterPro" id="IPR020449">
    <property type="entry name" value="Tscrpt_reg_AraC-type_HTH"/>
</dbReference>
<dbReference type="PRINTS" id="PR00032">
    <property type="entry name" value="HTHARAC"/>
</dbReference>
<feature type="domain" description="HTH araC/xylS-type" evidence="4">
    <location>
        <begin position="235"/>
        <end position="333"/>
    </location>
</feature>
<dbReference type="SUPFAM" id="SSF46689">
    <property type="entry name" value="Homeodomain-like"/>
    <property type="match status" value="1"/>
</dbReference>
<dbReference type="Pfam" id="PF12625">
    <property type="entry name" value="Arabinose_bd"/>
    <property type="match status" value="1"/>
</dbReference>
<dbReference type="InterPro" id="IPR018060">
    <property type="entry name" value="HTH_AraC"/>
</dbReference>
<reference evidence="5 6" key="1">
    <citation type="submission" date="2020-08" db="EMBL/GenBank/DDBJ databases">
        <title>Genomic Encyclopedia of Type Strains, Phase IV (KMG-IV): sequencing the most valuable type-strain genomes for metagenomic binning, comparative biology and taxonomic classification.</title>
        <authorList>
            <person name="Goeker M."/>
        </authorList>
    </citation>
    <scope>NUCLEOTIDE SEQUENCE [LARGE SCALE GENOMIC DNA]</scope>
    <source>
        <strain evidence="5 6">DSM 22368</strain>
    </source>
</reference>
<dbReference type="SMART" id="SM00342">
    <property type="entry name" value="HTH_ARAC"/>
    <property type="match status" value="1"/>
</dbReference>
<dbReference type="Pfam" id="PF12833">
    <property type="entry name" value="HTH_18"/>
    <property type="match status" value="1"/>
</dbReference>
<name>A0A7X0JSP2_9GAMM</name>
<sequence length="344" mass="39386">MSVPLINSEYLDGFSEYVSELGGDPAALYREAGLDLPENNKTLHLQSGTLNPFDRHVRLLDLARERLKSPSFCLELASRQAVGVYGPIGIMATESQTIGEALQMLADHLQFNVQMIRLEIRKQGEIVQFIVHCEYEAIAKSQALQDHALALIYNLLQILYGEPLRLRAAYLQHDGCDHASIYSRFFKCPVGFNHEYVGLSFEPSQLEQPIAESARALPELLRQYLERRHKDSLIEQVQHVICIMLPSCQCKLESVARAIGYSKRTLQRRLQEEDTNFQDMIDGVRYQLSLDYLSEPHYRLTDVAAVLGYSELSAFTRSFKRWQGISPQQWRAQRRNLKQDEAPN</sequence>
<proteinExistence type="predicted"/>
<evidence type="ECO:0000259" key="4">
    <source>
        <dbReference type="PROSITE" id="PS01124"/>
    </source>
</evidence>
<evidence type="ECO:0000256" key="3">
    <source>
        <dbReference type="ARBA" id="ARBA00023163"/>
    </source>
</evidence>
<evidence type="ECO:0000256" key="1">
    <source>
        <dbReference type="ARBA" id="ARBA00023015"/>
    </source>
</evidence>
<dbReference type="PROSITE" id="PS01124">
    <property type="entry name" value="HTH_ARAC_FAMILY_2"/>
    <property type="match status" value="1"/>
</dbReference>
<gene>
    <name evidence="5" type="ORF">HNR48_000968</name>
</gene>
<dbReference type="InterPro" id="IPR009057">
    <property type="entry name" value="Homeodomain-like_sf"/>
</dbReference>
<dbReference type="Gene3D" id="1.10.10.60">
    <property type="entry name" value="Homeodomain-like"/>
    <property type="match status" value="1"/>
</dbReference>
<dbReference type="GO" id="GO:0005829">
    <property type="term" value="C:cytosol"/>
    <property type="evidence" value="ECO:0007669"/>
    <property type="project" value="TreeGrafter"/>
</dbReference>
<keyword evidence="3" id="KW-0804">Transcription</keyword>
<comment type="caution">
    <text evidence="5">The sequence shown here is derived from an EMBL/GenBank/DDBJ whole genome shotgun (WGS) entry which is preliminary data.</text>
</comment>
<evidence type="ECO:0000313" key="6">
    <source>
        <dbReference type="Proteomes" id="UP000528457"/>
    </source>
</evidence>
<dbReference type="InterPro" id="IPR032687">
    <property type="entry name" value="AraC-type_N"/>
</dbReference>
<dbReference type="AlphaFoldDB" id="A0A7X0JSP2"/>
<keyword evidence="1" id="KW-0805">Transcription regulation</keyword>
<dbReference type="InParanoid" id="A0A7X0JSP2"/>
<evidence type="ECO:0000256" key="2">
    <source>
        <dbReference type="ARBA" id="ARBA00023125"/>
    </source>
</evidence>
<dbReference type="GO" id="GO:0003700">
    <property type="term" value="F:DNA-binding transcription factor activity"/>
    <property type="evidence" value="ECO:0007669"/>
    <property type="project" value="InterPro"/>
</dbReference>
<dbReference type="PANTHER" id="PTHR47894:SF4">
    <property type="entry name" value="HTH-TYPE TRANSCRIPTIONAL REGULATOR GADX"/>
    <property type="match status" value="1"/>
</dbReference>
<evidence type="ECO:0000313" key="5">
    <source>
        <dbReference type="EMBL" id="MBB6520690.1"/>
    </source>
</evidence>
<accession>A0A7X0JSP2</accession>
<keyword evidence="2 5" id="KW-0238">DNA-binding</keyword>